<keyword evidence="3" id="KW-1185">Reference proteome</keyword>
<protein>
    <submittedName>
        <fullName evidence="2">Uncharacterized protein</fullName>
    </submittedName>
</protein>
<organism evidence="2 3">
    <name type="scientific">Streptomyces axinellae</name>
    <dbReference type="NCBI Taxonomy" id="552788"/>
    <lineage>
        <taxon>Bacteria</taxon>
        <taxon>Bacillati</taxon>
        <taxon>Actinomycetota</taxon>
        <taxon>Actinomycetes</taxon>
        <taxon>Kitasatosporales</taxon>
        <taxon>Streptomycetaceae</taxon>
        <taxon>Streptomyces</taxon>
    </lineage>
</organism>
<dbReference type="EMBL" id="BAAARJ010000002">
    <property type="protein sequence ID" value="GAA2597223.1"/>
    <property type="molecule type" value="Genomic_DNA"/>
</dbReference>
<proteinExistence type="predicted"/>
<sequence length="121" mass="12419">MACAEGAPPISPEATVAVSAAAPTRHQPPDLTASTPVAPGGTFRPPPPRAAPPNASSPLFVVVRPPASALCPHSARTAVRLLSVRCAAGFSARFAGPRPATARPFAFRVRAVTFPSARYAR</sequence>
<comment type="caution">
    <text evidence="2">The sequence shown here is derived from an EMBL/GenBank/DDBJ whole genome shotgun (WGS) entry which is preliminary data.</text>
</comment>
<feature type="region of interest" description="Disordered" evidence="1">
    <location>
        <begin position="1"/>
        <end position="56"/>
    </location>
</feature>
<evidence type="ECO:0000313" key="3">
    <source>
        <dbReference type="Proteomes" id="UP001501447"/>
    </source>
</evidence>
<evidence type="ECO:0000313" key="2">
    <source>
        <dbReference type="EMBL" id="GAA2597223.1"/>
    </source>
</evidence>
<gene>
    <name evidence="2" type="ORF">GCM10009863_08370</name>
</gene>
<name>A0ABP6C182_9ACTN</name>
<accession>A0ABP6C182</accession>
<evidence type="ECO:0000256" key="1">
    <source>
        <dbReference type="SAM" id="MobiDB-lite"/>
    </source>
</evidence>
<dbReference type="Proteomes" id="UP001501447">
    <property type="component" value="Unassembled WGS sequence"/>
</dbReference>
<reference evidence="3" key="1">
    <citation type="journal article" date="2019" name="Int. J. Syst. Evol. Microbiol.">
        <title>The Global Catalogue of Microorganisms (GCM) 10K type strain sequencing project: providing services to taxonomists for standard genome sequencing and annotation.</title>
        <authorList>
            <consortium name="The Broad Institute Genomics Platform"/>
            <consortium name="The Broad Institute Genome Sequencing Center for Infectious Disease"/>
            <person name="Wu L."/>
            <person name="Ma J."/>
        </authorList>
    </citation>
    <scope>NUCLEOTIDE SEQUENCE [LARGE SCALE GENOMIC DNA]</scope>
    <source>
        <strain evidence="3">JCM 16373</strain>
    </source>
</reference>